<dbReference type="PANTHER" id="PTHR43472:SF1">
    <property type="entry name" value="PHOSPHORIBOSYLAMINE--GLYCINE LIGASE, CHLOROPLASTIC"/>
    <property type="match status" value="1"/>
</dbReference>
<dbReference type="InterPro" id="IPR020562">
    <property type="entry name" value="PRibGlycinamide_synth_N"/>
</dbReference>
<dbReference type="AlphaFoldDB" id="A0A9D7S931"/>
<dbReference type="SMART" id="SM01209">
    <property type="entry name" value="GARS_A"/>
    <property type="match status" value="1"/>
</dbReference>
<dbReference type="NCBIfam" id="TIGR00877">
    <property type="entry name" value="purD"/>
    <property type="match status" value="1"/>
</dbReference>
<comment type="similarity">
    <text evidence="9 12">Belongs to the GARS family.</text>
</comment>
<dbReference type="Pfam" id="PF02843">
    <property type="entry name" value="GARS_C"/>
    <property type="match status" value="1"/>
</dbReference>
<keyword evidence="7 12" id="KW-0658">Purine biosynthesis</keyword>
<reference evidence="15 16" key="1">
    <citation type="submission" date="2020-10" db="EMBL/GenBank/DDBJ databases">
        <title>Connecting structure to function with the recovery of over 1000 high-quality activated sludge metagenome-assembled genomes encoding full-length rRNA genes using long-read sequencing.</title>
        <authorList>
            <person name="Singleton C.M."/>
            <person name="Petriglieri F."/>
            <person name="Kristensen J.M."/>
            <person name="Kirkegaard R.H."/>
            <person name="Michaelsen T.Y."/>
            <person name="Andersen M.H."/>
            <person name="Karst S.M."/>
            <person name="Dueholm M.S."/>
            <person name="Nielsen P.H."/>
            <person name="Albertsen M."/>
        </authorList>
    </citation>
    <scope>NUCLEOTIDE SEQUENCE [LARGE SCALE GENOMIC DNA]</scope>
    <source>
        <strain evidence="15">Ribe_18-Q3-R11-54_BAT3C.373</strain>
    </source>
</reference>
<proteinExistence type="inferred from homology"/>
<organism evidence="15 16">
    <name type="scientific">Candidatus Defluviibacterium haderslevense</name>
    <dbReference type="NCBI Taxonomy" id="2981993"/>
    <lineage>
        <taxon>Bacteria</taxon>
        <taxon>Pseudomonadati</taxon>
        <taxon>Bacteroidota</taxon>
        <taxon>Saprospiria</taxon>
        <taxon>Saprospirales</taxon>
        <taxon>Saprospiraceae</taxon>
        <taxon>Candidatus Defluviibacterium</taxon>
    </lineage>
</organism>
<evidence type="ECO:0000259" key="14">
    <source>
        <dbReference type="PROSITE" id="PS50975"/>
    </source>
</evidence>
<dbReference type="InterPro" id="IPR020559">
    <property type="entry name" value="PRibGlycinamide_synth_CS"/>
</dbReference>
<dbReference type="HAMAP" id="MF_00138">
    <property type="entry name" value="GARS"/>
    <property type="match status" value="1"/>
</dbReference>
<dbReference type="Proteomes" id="UP000808349">
    <property type="component" value="Unassembled WGS sequence"/>
</dbReference>
<gene>
    <name evidence="12 15" type="primary">purD</name>
    <name evidence="15" type="ORF">IPO85_06525</name>
</gene>
<evidence type="ECO:0000313" key="16">
    <source>
        <dbReference type="Proteomes" id="UP000808349"/>
    </source>
</evidence>
<dbReference type="InterPro" id="IPR016185">
    <property type="entry name" value="PreATP-grasp_dom_sf"/>
</dbReference>
<dbReference type="Pfam" id="PF01071">
    <property type="entry name" value="GARS_A"/>
    <property type="match status" value="1"/>
</dbReference>
<dbReference type="InterPro" id="IPR020560">
    <property type="entry name" value="PRibGlycinamide_synth_C-dom"/>
</dbReference>
<evidence type="ECO:0000256" key="6">
    <source>
        <dbReference type="ARBA" id="ARBA00022741"/>
    </source>
</evidence>
<evidence type="ECO:0000256" key="8">
    <source>
        <dbReference type="ARBA" id="ARBA00022840"/>
    </source>
</evidence>
<dbReference type="SUPFAM" id="SSF52440">
    <property type="entry name" value="PreATP-grasp domain"/>
    <property type="match status" value="1"/>
</dbReference>
<evidence type="ECO:0000256" key="3">
    <source>
        <dbReference type="ARBA" id="ARBA00005174"/>
    </source>
</evidence>
<feature type="domain" description="ATP-grasp" evidence="14">
    <location>
        <begin position="113"/>
        <end position="320"/>
    </location>
</feature>
<dbReference type="EMBL" id="JADKFW010000004">
    <property type="protein sequence ID" value="MBK9717156.1"/>
    <property type="molecule type" value="Genomic_DNA"/>
</dbReference>
<dbReference type="Gene3D" id="3.90.600.10">
    <property type="entry name" value="Phosphoribosylglycinamide synthetase, C-terminal domain"/>
    <property type="match status" value="1"/>
</dbReference>
<dbReference type="InterPro" id="IPR037123">
    <property type="entry name" value="PRibGlycinamide_synth_C_sf"/>
</dbReference>
<dbReference type="InterPro" id="IPR000115">
    <property type="entry name" value="PRibGlycinamide_synth"/>
</dbReference>
<evidence type="ECO:0000256" key="7">
    <source>
        <dbReference type="ARBA" id="ARBA00022755"/>
    </source>
</evidence>
<comment type="caution">
    <text evidence="15">The sequence shown here is derived from an EMBL/GenBank/DDBJ whole genome shotgun (WGS) entry which is preliminary data.</text>
</comment>
<dbReference type="PANTHER" id="PTHR43472">
    <property type="entry name" value="PHOSPHORIBOSYLAMINE--GLYCINE LIGASE"/>
    <property type="match status" value="1"/>
</dbReference>
<dbReference type="SUPFAM" id="SSF56059">
    <property type="entry name" value="Glutathione synthetase ATP-binding domain-like"/>
    <property type="match status" value="1"/>
</dbReference>
<evidence type="ECO:0000256" key="4">
    <source>
        <dbReference type="ARBA" id="ARBA00013255"/>
    </source>
</evidence>
<dbReference type="Gene3D" id="3.30.470.20">
    <property type="entry name" value="ATP-grasp fold, B domain"/>
    <property type="match status" value="1"/>
</dbReference>
<dbReference type="GO" id="GO:0009113">
    <property type="term" value="P:purine nucleobase biosynthetic process"/>
    <property type="evidence" value="ECO:0007669"/>
    <property type="project" value="InterPro"/>
</dbReference>
<evidence type="ECO:0000256" key="5">
    <source>
        <dbReference type="ARBA" id="ARBA00022598"/>
    </source>
</evidence>
<name>A0A9D7S931_9BACT</name>
<dbReference type="InterPro" id="IPR011054">
    <property type="entry name" value="Rudment_hybrid_motif"/>
</dbReference>
<keyword evidence="8 13" id="KW-0067">ATP-binding</keyword>
<evidence type="ECO:0000256" key="9">
    <source>
        <dbReference type="ARBA" id="ARBA00038345"/>
    </source>
</evidence>
<comment type="cofactor">
    <cofactor evidence="2">
        <name>Mg(2+)</name>
        <dbReference type="ChEBI" id="CHEBI:18420"/>
    </cofactor>
</comment>
<protein>
    <recommendedName>
        <fullName evidence="4 12">Phosphoribosylamine--glycine ligase</fullName>
        <ecNumber evidence="4 12">6.3.4.13</ecNumber>
    </recommendedName>
    <alternativeName>
        <fullName evidence="12">GARS</fullName>
    </alternativeName>
    <alternativeName>
        <fullName evidence="10 12">Glycinamide ribonucleotide synthetase</fullName>
    </alternativeName>
    <alternativeName>
        <fullName evidence="11 12">Phosphoribosylglycinamide synthetase</fullName>
    </alternativeName>
</protein>
<dbReference type="PROSITE" id="PS00184">
    <property type="entry name" value="GARS"/>
    <property type="match status" value="1"/>
</dbReference>
<dbReference type="GO" id="GO:0006189">
    <property type="term" value="P:'de novo' IMP biosynthetic process"/>
    <property type="evidence" value="ECO:0007669"/>
    <property type="project" value="UniProtKB-UniRule"/>
</dbReference>
<evidence type="ECO:0000256" key="10">
    <source>
        <dbReference type="ARBA" id="ARBA00042242"/>
    </source>
</evidence>
<dbReference type="InterPro" id="IPR013815">
    <property type="entry name" value="ATP_grasp_subdomain_1"/>
</dbReference>
<dbReference type="InterPro" id="IPR020561">
    <property type="entry name" value="PRibGlycinamid_synth_ATP-grasp"/>
</dbReference>
<evidence type="ECO:0000256" key="1">
    <source>
        <dbReference type="ARBA" id="ARBA00001936"/>
    </source>
</evidence>
<evidence type="ECO:0000256" key="2">
    <source>
        <dbReference type="ARBA" id="ARBA00001946"/>
    </source>
</evidence>
<dbReference type="SUPFAM" id="SSF51246">
    <property type="entry name" value="Rudiment single hybrid motif"/>
    <property type="match status" value="1"/>
</dbReference>
<accession>A0A9D7S931</accession>
<evidence type="ECO:0000313" key="15">
    <source>
        <dbReference type="EMBL" id="MBK9717156.1"/>
    </source>
</evidence>
<dbReference type="EC" id="6.3.4.13" evidence="4 12"/>
<comment type="catalytic activity">
    <reaction evidence="12">
        <text>5-phospho-beta-D-ribosylamine + glycine + ATP = N(1)-(5-phospho-beta-D-ribosyl)glycinamide + ADP + phosphate + H(+)</text>
        <dbReference type="Rhea" id="RHEA:17453"/>
        <dbReference type="ChEBI" id="CHEBI:15378"/>
        <dbReference type="ChEBI" id="CHEBI:30616"/>
        <dbReference type="ChEBI" id="CHEBI:43474"/>
        <dbReference type="ChEBI" id="CHEBI:57305"/>
        <dbReference type="ChEBI" id="CHEBI:58681"/>
        <dbReference type="ChEBI" id="CHEBI:143788"/>
        <dbReference type="ChEBI" id="CHEBI:456216"/>
        <dbReference type="EC" id="6.3.4.13"/>
    </reaction>
</comment>
<dbReference type="Gene3D" id="3.40.50.20">
    <property type="match status" value="1"/>
</dbReference>
<dbReference type="SMART" id="SM01210">
    <property type="entry name" value="GARS_C"/>
    <property type="match status" value="1"/>
</dbReference>
<dbReference type="Gene3D" id="3.30.1490.20">
    <property type="entry name" value="ATP-grasp fold, A domain"/>
    <property type="match status" value="1"/>
</dbReference>
<comment type="pathway">
    <text evidence="3 12">Purine metabolism; IMP biosynthesis via de novo pathway; N(1)-(5-phospho-D-ribosyl)glycinamide from 5-phospho-alpha-D-ribose 1-diphosphate: step 2/2.</text>
</comment>
<evidence type="ECO:0000256" key="12">
    <source>
        <dbReference type="HAMAP-Rule" id="MF_00138"/>
    </source>
</evidence>
<dbReference type="Pfam" id="PF02844">
    <property type="entry name" value="GARS_N"/>
    <property type="match status" value="1"/>
</dbReference>
<sequence length="425" mass="46466">MKKNILIIGSGGREHALAWKIKQSGLVNELYSIPGNPGINSLCIHLDIELADIDGLKQAIIQNDINIVLCGPEGPLADGIMDHLQDLVQSHKLILIGPNQQGAQLESSKSFAKEFMSRHQIPTAAYRTFNHQEIQAGCLFMESMNLPIVLKANGLAAGKGVLICETLDDAKTEFRSMLEGKFGDASSQVVIEEFLQGIEFSVFVLTNGEQYVILPEAKDYKRIGEGDTGLNTGGMGAISPVSFFDEDMIEKVMHQIIAPTINGLQADQIPYQGFIFFGLIKVGEDPYVIEYNCRLGDPETEAIMPRLNTDLIQLFIACQEHTLSQSMISIKTDTAATVCLVSGGYPGAFEKGKVISGHEQISQSHVFYSGTKLVNGQLVTDGGRVFAITSLGKSRQSSVNKSLKTCEKIQFEGKNYRKDIGFDLK</sequence>
<dbReference type="PROSITE" id="PS50975">
    <property type="entry name" value="ATP_GRASP"/>
    <property type="match status" value="1"/>
</dbReference>
<comment type="cofactor">
    <cofactor evidence="1">
        <name>Mn(2+)</name>
        <dbReference type="ChEBI" id="CHEBI:29035"/>
    </cofactor>
</comment>
<keyword evidence="6 13" id="KW-0547">Nucleotide-binding</keyword>
<evidence type="ECO:0000256" key="13">
    <source>
        <dbReference type="PROSITE-ProRule" id="PRU00409"/>
    </source>
</evidence>
<dbReference type="GO" id="GO:0004637">
    <property type="term" value="F:phosphoribosylamine-glycine ligase activity"/>
    <property type="evidence" value="ECO:0007669"/>
    <property type="project" value="UniProtKB-UniRule"/>
</dbReference>
<dbReference type="GO" id="GO:0005524">
    <property type="term" value="F:ATP binding"/>
    <property type="evidence" value="ECO:0007669"/>
    <property type="project" value="UniProtKB-UniRule"/>
</dbReference>
<dbReference type="InterPro" id="IPR011761">
    <property type="entry name" value="ATP-grasp"/>
</dbReference>
<dbReference type="GO" id="GO:0046872">
    <property type="term" value="F:metal ion binding"/>
    <property type="evidence" value="ECO:0007669"/>
    <property type="project" value="InterPro"/>
</dbReference>
<evidence type="ECO:0000256" key="11">
    <source>
        <dbReference type="ARBA" id="ARBA00042864"/>
    </source>
</evidence>
<keyword evidence="5 12" id="KW-0436">Ligase</keyword>